<name>A0AAE2VWV0_9RHOB</name>
<dbReference type="RefSeq" id="WP_203241609.1">
    <property type="nucleotide sequence ID" value="NZ_JAFBRH010000001.1"/>
</dbReference>
<proteinExistence type="predicted"/>
<reference evidence="1 2" key="1">
    <citation type="submission" date="2021-01" db="EMBL/GenBank/DDBJ databases">
        <title>Diatom-associated Roseobacters Show Island Model of Population Structure.</title>
        <authorList>
            <person name="Qu L."/>
            <person name="Feng X."/>
            <person name="Chen Y."/>
            <person name="Li L."/>
            <person name="Wang X."/>
            <person name="Hu Z."/>
            <person name="Wang H."/>
            <person name="Luo H."/>
        </authorList>
    </citation>
    <scope>NUCLEOTIDE SEQUENCE [LARGE SCALE GENOMIC DNA]</scope>
    <source>
        <strain evidence="1 2">TR60-84</strain>
    </source>
</reference>
<evidence type="ECO:0000313" key="1">
    <source>
        <dbReference type="EMBL" id="MBM1713185.1"/>
    </source>
</evidence>
<dbReference type="InterPro" id="IPR021508">
    <property type="entry name" value="Gp17-like"/>
</dbReference>
<dbReference type="AlphaFoldDB" id="A0AAE2VWV0"/>
<gene>
    <name evidence="1" type="ORF">JQV55_06395</name>
</gene>
<dbReference type="Gene3D" id="3.30.2000.30">
    <property type="match status" value="1"/>
</dbReference>
<sequence>MNEPSLTFQTAIRTTLLTAPRVTVLVDTNNIRAGSTRPEKFPTIILAAPQTIHLGRTGSGYLTRVFLDLHIWAIEDGADMARQIGHAASVALFDPPDRLAVANVDDYVRPSFRYMRDPDPDRAYCHGVANVSGIVRWTV</sequence>
<dbReference type="Proteomes" id="UP000732193">
    <property type="component" value="Unassembled WGS sequence"/>
</dbReference>
<accession>A0AAE2VWV0</accession>
<dbReference type="InterPro" id="IPR053745">
    <property type="entry name" value="Viral_Tail_Comp_sf"/>
</dbReference>
<comment type="caution">
    <text evidence="1">The sequence shown here is derived from an EMBL/GenBank/DDBJ whole genome shotgun (WGS) entry which is preliminary data.</text>
</comment>
<organism evidence="1 2">
    <name type="scientific">Sulfitobacter geojensis</name>
    <dbReference type="NCBI Taxonomy" id="1342299"/>
    <lineage>
        <taxon>Bacteria</taxon>
        <taxon>Pseudomonadati</taxon>
        <taxon>Pseudomonadota</taxon>
        <taxon>Alphaproteobacteria</taxon>
        <taxon>Rhodobacterales</taxon>
        <taxon>Roseobacteraceae</taxon>
        <taxon>Sulfitobacter</taxon>
    </lineage>
</organism>
<dbReference type="Pfam" id="PF11367">
    <property type="entry name" value="Tail_completion_gp17"/>
    <property type="match status" value="1"/>
</dbReference>
<keyword evidence="2" id="KW-1185">Reference proteome</keyword>
<protein>
    <submittedName>
        <fullName evidence="1">DUF3168 domain-containing protein</fullName>
    </submittedName>
</protein>
<evidence type="ECO:0000313" key="2">
    <source>
        <dbReference type="Proteomes" id="UP000732193"/>
    </source>
</evidence>
<dbReference type="EMBL" id="JAFBRM010000001">
    <property type="protein sequence ID" value="MBM1713185.1"/>
    <property type="molecule type" value="Genomic_DNA"/>
</dbReference>